<name>A0AAN8NVM8_POLSC</name>
<protein>
    <submittedName>
        <fullName evidence="1">Uncharacterized protein</fullName>
    </submittedName>
</protein>
<gene>
    <name evidence="1" type="ORF">RUM43_013947</name>
</gene>
<organism evidence="1 2">
    <name type="scientific">Polyplax serrata</name>
    <name type="common">Common mouse louse</name>
    <dbReference type="NCBI Taxonomy" id="468196"/>
    <lineage>
        <taxon>Eukaryota</taxon>
        <taxon>Metazoa</taxon>
        <taxon>Ecdysozoa</taxon>
        <taxon>Arthropoda</taxon>
        <taxon>Hexapoda</taxon>
        <taxon>Insecta</taxon>
        <taxon>Pterygota</taxon>
        <taxon>Neoptera</taxon>
        <taxon>Paraneoptera</taxon>
        <taxon>Psocodea</taxon>
        <taxon>Troctomorpha</taxon>
        <taxon>Phthiraptera</taxon>
        <taxon>Anoplura</taxon>
        <taxon>Polyplacidae</taxon>
        <taxon>Polyplax</taxon>
    </lineage>
</organism>
<sequence length="147" mass="16326">MLGREGFSGTWMLLICAQVSYLVNKRQVLTFVDLELWTPLAGSCCEVEGIRLDNQGRVGFSVLRSGGRRIGLVIKYSRQVFAITVLIGLKDRSTAKRQSEDELKSTACLMLMKSFDGIELEGGPLEKSPKGKFYDLENVFPSLASWG</sequence>
<reference evidence="1 2" key="1">
    <citation type="submission" date="2023-10" db="EMBL/GenBank/DDBJ databases">
        <title>Genomes of two closely related lineages of the louse Polyplax serrata with different host specificities.</title>
        <authorList>
            <person name="Martinu J."/>
            <person name="Tarabai H."/>
            <person name="Stefka J."/>
            <person name="Hypsa V."/>
        </authorList>
    </citation>
    <scope>NUCLEOTIDE SEQUENCE [LARGE SCALE GENOMIC DNA]</scope>
    <source>
        <strain evidence="1">HR10_N</strain>
    </source>
</reference>
<evidence type="ECO:0000313" key="1">
    <source>
        <dbReference type="EMBL" id="KAK6617719.1"/>
    </source>
</evidence>
<evidence type="ECO:0000313" key="2">
    <source>
        <dbReference type="Proteomes" id="UP001372834"/>
    </source>
</evidence>
<dbReference type="EMBL" id="JAWJWE010000043">
    <property type="protein sequence ID" value="KAK6617719.1"/>
    <property type="molecule type" value="Genomic_DNA"/>
</dbReference>
<dbReference type="Proteomes" id="UP001372834">
    <property type="component" value="Unassembled WGS sequence"/>
</dbReference>
<dbReference type="AlphaFoldDB" id="A0AAN8NVM8"/>
<proteinExistence type="predicted"/>
<accession>A0AAN8NVM8</accession>
<comment type="caution">
    <text evidence="1">The sequence shown here is derived from an EMBL/GenBank/DDBJ whole genome shotgun (WGS) entry which is preliminary data.</text>
</comment>